<evidence type="ECO:0000313" key="1">
    <source>
        <dbReference type="EMBL" id="CAK9018415.1"/>
    </source>
</evidence>
<reference evidence="1 2" key="1">
    <citation type="submission" date="2024-02" db="EMBL/GenBank/DDBJ databases">
        <authorList>
            <person name="Chen Y."/>
            <person name="Shah S."/>
            <person name="Dougan E. K."/>
            <person name="Thang M."/>
            <person name="Chan C."/>
        </authorList>
    </citation>
    <scope>NUCLEOTIDE SEQUENCE [LARGE SCALE GENOMIC DNA]</scope>
</reference>
<organism evidence="1 2">
    <name type="scientific">Durusdinium trenchii</name>
    <dbReference type="NCBI Taxonomy" id="1381693"/>
    <lineage>
        <taxon>Eukaryota</taxon>
        <taxon>Sar</taxon>
        <taxon>Alveolata</taxon>
        <taxon>Dinophyceae</taxon>
        <taxon>Suessiales</taxon>
        <taxon>Symbiodiniaceae</taxon>
        <taxon>Durusdinium</taxon>
    </lineage>
</organism>
<protein>
    <submittedName>
        <fullName evidence="1">NAD-dependent protein deacetylase Sirt2</fullName>
    </submittedName>
</protein>
<gene>
    <name evidence="1" type="ORF">SCF082_LOCUS14082</name>
</gene>
<proteinExistence type="predicted"/>
<accession>A0ABP0JVC1</accession>
<dbReference type="EMBL" id="CAXAMM010008779">
    <property type="protein sequence ID" value="CAK9018415.1"/>
    <property type="molecule type" value="Genomic_DNA"/>
</dbReference>
<evidence type="ECO:0000313" key="2">
    <source>
        <dbReference type="Proteomes" id="UP001642464"/>
    </source>
</evidence>
<keyword evidence="2" id="KW-1185">Reference proteome</keyword>
<sequence length="414" mass="45271">MAAPVGPSYSLASIDLSRAWVDLVKKDHVVATTRLKPDADITVRYGVRLSHQGGSIVFEDFVEEVDQSGSTEVAESELVKNIKETLSRCRDAEGSSLKFRVKGPFACQLQLVRTMRPAPAFGPSERCSSRPPPYDSSTDSFVTGPLRLELRPLLGRVKLAGMTNDWDIYHNMSPADVRGHFLLLPSLSERSNWRSQAFERSDCSDMVLLCSSIEPPGSLVLGFNSIGAGASQNHIHCHASPPPAGDQALTESWVYPVAQASSIASVNFKDSVTLSWLEYPVFSLRLSLKAGSSDVMLLGHVLHAVLEVLAEAPYNIGFLNQPAPMAPASPEVFVFARAQERATTVPSLKMGVSEMMGVFHAQSHEELDRFTAPGGENPMAVALREVSIEHPETLWRSIKDKLTLELTPEFTLRS</sequence>
<name>A0ABP0JVC1_9DINO</name>
<comment type="caution">
    <text evidence="1">The sequence shown here is derived from an EMBL/GenBank/DDBJ whole genome shotgun (WGS) entry which is preliminary data.</text>
</comment>
<dbReference type="Proteomes" id="UP001642464">
    <property type="component" value="Unassembled WGS sequence"/>
</dbReference>